<dbReference type="STRING" id="565034.BHWA1_00128"/>
<reference evidence="2 3" key="1">
    <citation type="journal article" date="2009" name="PLoS ONE">
        <title>Genome sequence of the pathogenic intestinal spirochete Brachyspira hyodysenteriae reveals adaptations to its lifestyle in the porcine large intestine.</title>
        <authorList>
            <person name="Bellgard M.I."/>
            <person name="Wanchanthuek P."/>
            <person name="La T."/>
            <person name="Ryan K."/>
            <person name="Moolhuijzen P."/>
            <person name="Albertyn Z."/>
            <person name="Shaban B."/>
            <person name="Motro Y."/>
            <person name="Dunn D.S."/>
            <person name="Schibeci D."/>
            <person name="Hunter A."/>
            <person name="Barrero R."/>
            <person name="Phillips N.D."/>
            <person name="Hampson D.J."/>
        </authorList>
    </citation>
    <scope>NUCLEOTIDE SEQUENCE [LARGE SCALE GENOMIC DNA]</scope>
    <source>
        <strain evidence="3">ATCC 49526 / WA1</strain>
    </source>
</reference>
<name>A0A3B6V828_BRAHW</name>
<dbReference type="InterPro" id="IPR029063">
    <property type="entry name" value="SAM-dependent_MTases_sf"/>
</dbReference>
<dbReference type="SUPFAM" id="SSF53335">
    <property type="entry name" value="S-adenosyl-L-methionine-dependent methyltransferases"/>
    <property type="match status" value="1"/>
</dbReference>
<dbReference type="InterPro" id="IPR025714">
    <property type="entry name" value="Methyltranfer_dom"/>
</dbReference>
<protein>
    <recommendedName>
        <fullName evidence="1">Methyltransferase domain-containing protein</fullName>
    </recommendedName>
</protein>
<accession>A0A3B6V828</accession>
<dbReference type="PANTHER" id="PTHR43861">
    <property type="entry name" value="TRANS-ACONITATE 2-METHYLTRANSFERASE-RELATED"/>
    <property type="match status" value="1"/>
</dbReference>
<sequence>MLENKYNDETFFNKYSEMERSKFGLNAAGEWESLKNILPSFENKNILDLGCGYGWHLIYAIENKANLAVGADISSKMLDTAREKTKNINNIKLILSSIESIDENIKNDEELKNIKFDIILSSLALHYVEDFDRVVKTVKGLLKDDGYFVFSAEHPIFTSYGSQDWLYDSNGEIICFPIDNYFYEGKRNTKFLGESVIKYHRTITTYINTLINNGFIIENVTEPMPPEKMLKDNKEMQNELRRPMMIIIKSKKYR</sequence>
<organism evidence="2 3">
    <name type="scientific">Brachyspira hyodysenteriae (strain ATCC 49526 / WA1)</name>
    <dbReference type="NCBI Taxonomy" id="565034"/>
    <lineage>
        <taxon>Bacteria</taxon>
        <taxon>Pseudomonadati</taxon>
        <taxon>Spirochaetota</taxon>
        <taxon>Spirochaetia</taxon>
        <taxon>Brachyspirales</taxon>
        <taxon>Brachyspiraceae</taxon>
        <taxon>Brachyspira</taxon>
    </lineage>
</organism>
<dbReference type="RefSeq" id="WP_012669684.1">
    <property type="nucleotide sequence ID" value="NC_012225.1"/>
</dbReference>
<keyword evidence="3" id="KW-1185">Reference proteome</keyword>
<evidence type="ECO:0000313" key="2">
    <source>
        <dbReference type="EMBL" id="ACN82631.1"/>
    </source>
</evidence>
<dbReference type="AlphaFoldDB" id="A0A3B6V828"/>
<proteinExistence type="predicted"/>
<dbReference type="Proteomes" id="UP000001803">
    <property type="component" value="Chromosome"/>
</dbReference>
<dbReference type="KEGG" id="bhy:BHWA1_00128"/>
<dbReference type="CDD" id="cd02440">
    <property type="entry name" value="AdoMet_MTases"/>
    <property type="match status" value="1"/>
</dbReference>
<dbReference type="EMBL" id="CP001357">
    <property type="protein sequence ID" value="ACN82631.1"/>
    <property type="molecule type" value="Genomic_DNA"/>
</dbReference>
<dbReference type="PANTHER" id="PTHR43861:SF1">
    <property type="entry name" value="TRANS-ACONITATE 2-METHYLTRANSFERASE"/>
    <property type="match status" value="1"/>
</dbReference>
<dbReference type="Pfam" id="PF13847">
    <property type="entry name" value="Methyltransf_31"/>
    <property type="match status" value="1"/>
</dbReference>
<dbReference type="Gene3D" id="3.40.50.150">
    <property type="entry name" value="Vaccinia Virus protein VP39"/>
    <property type="match status" value="1"/>
</dbReference>
<evidence type="ECO:0000313" key="3">
    <source>
        <dbReference type="Proteomes" id="UP000001803"/>
    </source>
</evidence>
<feature type="domain" description="Methyltransferase" evidence="1">
    <location>
        <begin position="42"/>
        <end position="151"/>
    </location>
</feature>
<evidence type="ECO:0000259" key="1">
    <source>
        <dbReference type="Pfam" id="PF13847"/>
    </source>
</evidence>
<gene>
    <name evidence="2" type="ordered locus">BHWA1_00128</name>
</gene>